<keyword evidence="13 18" id="KW-0067">ATP-binding</keyword>
<sequence>MDERSYICALLYNILLCPVETSSQVTTAMAGLKLYLFSSRAACFLLLCVHHATAISFNYDNSFSSDDFREEDDASITNGRIELLGDEANARARGRVLYKQAVQLWDGVTGEAASFTASFNFSIQSLPGRSSTPGHGMTFFIAHYMPQLPQDSYDGCLGLFDERHAPKDGTTAISTNASGSASFVAVEFDTHRDAWDPSSRHIGVDVNNVDSRGNFEILPEGSLVDAGVMSSTVNYDNATARLDVDLRVIGTGARYTLSATVDLRSLLPEQVAVGFSAATGDAFFSYHTILSCSFKSTLPTRNDAPFPSTSSTKKATLQLSAGVGAAAVLVLLLAVTVAVLLRRASRRNRQEPEVDKDMLAGDMTPDSLDAAADDEFGSSTGPRPIPYANLAAATGNFAEEGKLGQGGSGSVYRGHMKEVGGRDVAIKVFLRGASLEGRKEYRSEVTIISRLRHRNLVQLIGWCHGRRRLLLVYELVRNGSLDGYLYSKDDLILTWQLRYQIIVGLASAVLYLHQEWDQCVVHGDIKPSNIMLDESFNTKLGDFGLSRLIDHGMSLQTMTAMAGTPGYLDPECVITGKASTESDMYSFGVTLLEIVCGRRPMAPPTGGARDGQVFRLLEWVWELYGRGAALDAVDERLGGVFDRWEMERVVAVGLWSAHPNPKMRPAIRQAAEALQSRKFRMPVLPPKMPVAVYLQPFGDSTMEYGDSTTTVGSGFTTQHYSSTSRTTATQSSDTTSMPATVSEELNSNI</sequence>
<evidence type="ECO:0000256" key="18">
    <source>
        <dbReference type="PROSITE-ProRule" id="PRU10141"/>
    </source>
</evidence>
<dbReference type="EC" id="2.7.11.1" evidence="4"/>
<evidence type="ECO:0000256" key="8">
    <source>
        <dbReference type="ARBA" id="ARBA00022692"/>
    </source>
</evidence>
<dbReference type="FunFam" id="2.60.120.200:FF:000238">
    <property type="entry name" value="Os04g0141400 protein"/>
    <property type="match status" value="1"/>
</dbReference>
<dbReference type="CDD" id="cd06899">
    <property type="entry name" value="lectin_legume_LecRK_Arcelin_ConA"/>
    <property type="match status" value="1"/>
</dbReference>
<dbReference type="Gene3D" id="1.10.510.10">
    <property type="entry name" value="Transferase(Phosphotransferase) domain 1"/>
    <property type="match status" value="1"/>
</dbReference>
<dbReference type="PROSITE" id="PS50011">
    <property type="entry name" value="PROTEIN_KINASE_DOM"/>
    <property type="match status" value="1"/>
</dbReference>
<evidence type="ECO:0000256" key="12">
    <source>
        <dbReference type="ARBA" id="ARBA00022777"/>
    </source>
</evidence>
<dbReference type="RefSeq" id="XP_044985050.1">
    <property type="nucleotide sequence ID" value="XM_045129115.1"/>
</dbReference>
<dbReference type="GO" id="GO:0002229">
    <property type="term" value="P:defense response to oomycetes"/>
    <property type="evidence" value="ECO:0007669"/>
    <property type="project" value="UniProtKB-ARBA"/>
</dbReference>
<dbReference type="Gene3D" id="2.60.120.200">
    <property type="match status" value="1"/>
</dbReference>
<organism evidence="22 23">
    <name type="scientific">Hordeum vulgare subsp. vulgare</name>
    <name type="common">Domesticated barley</name>
    <dbReference type="NCBI Taxonomy" id="112509"/>
    <lineage>
        <taxon>Eukaryota</taxon>
        <taxon>Viridiplantae</taxon>
        <taxon>Streptophyta</taxon>
        <taxon>Embryophyta</taxon>
        <taxon>Tracheophyta</taxon>
        <taxon>Spermatophyta</taxon>
        <taxon>Magnoliopsida</taxon>
        <taxon>Liliopsida</taxon>
        <taxon>Poales</taxon>
        <taxon>Poaceae</taxon>
        <taxon>BOP clade</taxon>
        <taxon>Pooideae</taxon>
        <taxon>Triticodae</taxon>
        <taxon>Triticeae</taxon>
        <taxon>Hordeinae</taxon>
        <taxon>Hordeum</taxon>
    </lineage>
</organism>
<dbReference type="EnsemblPlants" id="HORVU.MOREX.r3.1HG0093920.1">
    <property type="protein sequence ID" value="HORVU.MOREX.r3.1HG0093920.1"/>
    <property type="gene ID" value="HORVU.MOREX.r3.1HG0093920"/>
</dbReference>
<dbReference type="InterPro" id="IPR011009">
    <property type="entry name" value="Kinase-like_dom_sf"/>
</dbReference>
<comment type="similarity">
    <text evidence="2">In the N-terminal section; belongs to the leguminous lectin family.</text>
</comment>
<feature type="binding site" evidence="18">
    <location>
        <position position="427"/>
    </location>
    <ligand>
        <name>ATP</name>
        <dbReference type="ChEBI" id="CHEBI:30616"/>
    </ligand>
</feature>
<keyword evidence="7" id="KW-0808">Transferase</keyword>
<evidence type="ECO:0000256" key="9">
    <source>
        <dbReference type="ARBA" id="ARBA00022729"/>
    </source>
</evidence>
<dbReference type="Gene3D" id="3.30.200.20">
    <property type="entry name" value="Phosphorylase Kinase, domain 1"/>
    <property type="match status" value="1"/>
</dbReference>
<comment type="subcellular location">
    <subcellularLocation>
        <location evidence="1">Cell membrane</location>
        <topology evidence="1">Single-pass type I membrane protein</topology>
    </subcellularLocation>
</comment>
<feature type="transmembrane region" description="Helical" evidence="20">
    <location>
        <begin position="319"/>
        <end position="341"/>
    </location>
</feature>
<keyword evidence="17" id="KW-0325">Glycoprotein</keyword>
<dbReference type="PANTHER" id="PTHR27007">
    <property type="match status" value="1"/>
</dbReference>
<keyword evidence="6" id="KW-0723">Serine/threonine-protein kinase</keyword>
<feature type="compositionally biased region" description="Polar residues" evidence="19">
    <location>
        <begin position="737"/>
        <end position="749"/>
    </location>
</feature>
<dbReference type="AlphaFoldDB" id="A0A8I6WVV3"/>
<dbReference type="GO" id="GO:0004674">
    <property type="term" value="F:protein serine/threonine kinase activity"/>
    <property type="evidence" value="ECO:0007669"/>
    <property type="project" value="UniProtKB-KW"/>
</dbReference>
<dbReference type="CDD" id="cd14066">
    <property type="entry name" value="STKc_IRAK"/>
    <property type="match status" value="1"/>
</dbReference>
<keyword evidence="10" id="KW-0430">Lectin</keyword>
<evidence type="ECO:0000256" key="14">
    <source>
        <dbReference type="ARBA" id="ARBA00022989"/>
    </source>
</evidence>
<dbReference type="InterPro" id="IPR019825">
    <property type="entry name" value="Lectin_legB_Mn/Ca_BS"/>
</dbReference>
<dbReference type="SUPFAM" id="SSF56112">
    <property type="entry name" value="Protein kinase-like (PK-like)"/>
    <property type="match status" value="1"/>
</dbReference>
<evidence type="ECO:0000256" key="15">
    <source>
        <dbReference type="ARBA" id="ARBA00023136"/>
    </source>
</evidence>
<dbReference type="Pfam" id="PF00139">
    <property type="entry name" value="Lectin_legB"/>
    <property type="match status" value="1"/>
</dbReference>
<keyword evidence="23" id="KW-1185">Reference proteome</keyword>
<dbReference type="InterPro" id="IPR017441">
    <property type="entry name" value="Protein_kinase_ATP_BS"/>
</dbReference>
<dbReference type="PROSITE" id="PS00108">
    <property type="entry name" value="PROTEIN_KINASE_ST"/>
    <property type="match status" value="1"/>
</dbReference>
<feature type="compositionally biased region" description="Low complexity" evidence="19">
    <location>
        <begin position="721"/>
        <end position="736"/>
    </location>
</feature>
<dbReference type="PROSITE" id="PS00107">
    <property type="entry name" value="PROTEIN_KINASE_ATP"/>
    <property type="match status" value="1"/>
</dbReference>
<reference evidence="22" key="2">
    <citation type="submission" date="2020-10" db="EMBL/GenBank/DDBJ databases">
        <authorList>
            <person name="Scholz U."/>
            <person name="Mascher M."/>
            <person name="Fiebig A."/>
        </authorList>
    </citation>
    <scope>NUCLEOTIDE SEQUENCE [LARGE SCALE GENOMIC DNA]</scope>
    <source>
        <strain evidence="22">cv. Morex</strain>
    </source>
</reference>
<evidence type="ECO:0000313" key="22">
    <source>
        <dbReference type="EnsemblPlants" id="HORVU.MOREX.r3.1HG0093920.1"/>
    </source>
</evidence>
<evidence type="ECO:0000256" key="2">
    <source>
        <dbReference type="ARBA" id="ARBA00008536"/>
    </source>
</evidence>
<dbReference type="Pfam" id="PF00069">
    <property type="entry name" value="Pkinase"/>
    <property type="match status" value="1"/>
</dbReference>
<dbReference type="InterPro" id="IPR013320">
    <property type="entry name" value="ConA-like_dom_sf"/>
</dbReference>
<dbReference type="InterPro" id="IPR000719">
    <property type="entry name" value="Prot_kinase_dom"/>
</dbReference>
<evidence type="ECO:0000256" key="7">
    <source>
        <dbReference type="ARBA" id="ARBA00022679"/>
    </source>
</evidence>
<comment type="similarity">
    <text evidence="3">In the C-terminal section; belongs to the protein kinase superfamily. Ser/Thr protein kinase family.</text>
</comment>
<keyword evidence="12" id="KW-0418">Kinase</keyword>
<evidence type="ECO:0000256" key="1">
    <source>
        <dbReference type="ARBA" id="ARBA00004251"/>
    </source>
</evidence>
<dbReference type="FunFam" id="3.30.200.20:FF:000883">
    <property type="entry name" value="OSJNBb0096E05.1 protein"/>
    <property type="match status" value="1"/>
</dbReference>
<evidence type="ECO:0000256" key="4">
    <source>
        <dbReference type="ARBA" id="ARBA00012513"/>
    </source>
</evidence>
<evidence type="ECO:0000256" key="5">
    <source>
        <dbReference type="ARBA" id="ARBA00022475"/>
    </source>
</evidence>
<dbReference type="InterPro" id="IPR001220">
    <property type="entry name" value="Legume_lectin_dom"/>
</dbReference>
<keyword evidence="15 20" id="KW-0472">Membrane</keyword>
<name>A0A8I6WVV3_HORVV</name>
<dbReference type="GO" id="GO:0005524">
    <property type="term" value="F:ATP binding"/>
    <property type="evidence" value="ECO:0007669"/>
    <property type="project" value="UniProtKB-UniRule"/>
</dbReference>
<keyword evidence="8 20" id="KW-0812">Transmembrane</keyword>
<evidence type="ECO:0000256" key="3">
    <source>
        <dbReference type="ARBA" id="ARBA00010217"/>
    </source>
</evidence>
<evidence type="ECO:0000256" key="16">
    <source>
        <dbReference type="ARBA" id="ARBA00023170"/>
    </source>
</evidence>
<evidence type="ECO:0000256" key="13">
    <source>
        <dbReference type="ARBA" id="ARBA00022840"/>
    </source>
</evidence>
<proteinExistence type="inferred from homology"/>
<dbReference type="PROSITE" id="PS00307">
    <property type="entry name" value="LECTIN_LEGUME_BETA"/>
    <property type="match status" value="1"/>
</dbReference>
<reference evidence="23" key="1">
    <citation type="journal article" date="2012" name="Nature">
        <title>A physical, genetic and functional sequence assembly of the barley genome.</title>
        <authorList>
            <consortium name="The International Barley Genome Sequencing Consortium"/>
            <person name="Mayer K.F."/>
            <person name="Waugh R."/>
            <person name="Brown J.W."/>
            <person name="Schulman A."/>
            <person name="Langridge P."/>
            <person name="Platzer M."/>
            <person name="Fincher G.B."/>
            <person name="Muehlbauer G.J."/>
            <person name="Sato K."/>
            <person name="Close T.J."/>
            <person name="Wise R.P."/>
            <person name="Stein N."/>
        </authorList>
    </citation>
    <scope>NUCLEOTIDE SEQUENCE [LARGE SCALE GENOMIC DNA]</scope>
    <source>
        <strain evidence="23">cv. Morex</strain>
    </source>
</reference>
<dbReference type="GO" id="GO:0005886">
    <property type="term" value="C:plasma membrane"/>
    <property type="evidence" value="ECO:0000318"/>
    <property type="project" value="GO_Central"/>
</dbReference>
<dbReference type="OrthoDB" id="630636at2759"/>
<evidence type="ECO:0000259" key="21">
    <source>
        <dbReference type="PROSITE" id="PS50011"/>
    </source>
</evidence>
<evidence type="ECO:0000313" key="23">
    <source>
        <dbReference type="Proteomes" id="UP000011116"/>
    </source>
</evidence>
<dbReference type="InterPro" id="IPR050528">
    <property type="entry name" value="L-type_Lectin-RKs"/>
</dbReference>
<dbReference type="Gramene" id="HORVU.MOREX.r2.1HG0077380.1">
    <property type="protein sequence ID" value="HORVU.MOREX.r2.1HG0077380.1"/>
    <property type="gene ID" value="HORVU.MOREX.r2.1HG0077380"/>
</dbReference>
<dbReference type="InterPro" id="IPR008271">
    <property type="entry name" value="Ser/Thr_kinase_AS"/>
</dbReference>
<accession>A0A8I6WVV3</accession>
<dbReference type="SMART" id="SM00220">
    <property type="entry name" value="S_TKc"/>
    <property type="match status" value="1"/>
</dbReference>
<evidence type="ECO:0000256" key="17">
    <source>
        <dbReference type="ARBA" id="ARBA00023180"/>
    </source>
</evidence>
<keyword evidence="9" id="KW-0732">Signal</keyword>
<keyword evidence="5" id="KW-1003">Cell membrane</keyword>
<gene>
    <name evidence="22" type="primary">LOC123452462</name>
</gene>
<dbReference type="FunFam" id="1.10.510.10:FF:000240">
    <property type="entry name" value="Lectin-domain containing receptor kinase A4.3"/>
    <property type="match status" value="1"/>
</dbReference>
<keyword evidence="11 18" id="KW-0547">Nucleotide-binding</keyword>
<dbReference type="Gramene" id="HORVU.MOREX.r3.1HG0093920.1">
    <property type="protein sequence ID" value="HORVU.MOREX.r3.1HG0093920.1"/>
    <property type="gene ID" value="HORVU.MOREX.r3.1HG0093920"/>
</dbReference>
<feature type="region of interest" description="Disordered" evidence="19">
    <location>
        <begin position="716"/>
        <end position="749"/>
    </location>
</feature>
<reference evidence="22" key="3">
    <citation type="submission" date="2022-01" db="UniProtKB">
        <authorList>
            <consortium name="EnsemblPlants"/>
        </authorList>
    </citation>
    <scope>IDENTIFICATION</scope>
    <source>
        <strain evidence="22">subsp. vulgare</strain>
    </source>
</reference>
<keyword evidence="16" id="KW-0675">Receptor</keyword>
<protein>
    <recommendedName>
        <fullName evidence="4">non-specific serine/threonine protein kinase</fullName>
        <ecNumber evidence="4">2.7.11.1</ecNumber>
    </recommendedName>
</protein>
<dbReference type="Proteomes" id="UP000011116">
    <property type="component" value="Chromosome 1H"/>
</dbReference>
<evidence type="ECO:0000256" key="10">
    <source>
        <dbReference type="ARBA" id="ARBA00022734"/>
    </source>
</evidence>
<evidence type="ECO:0000256" key="19">
    <source>
        <dbReference type="SAM" id="MobiDB-lite"/>
    </source>
</evidence>
<dbReference type="SMR" id="A0A8I6WVV3"/>
<dbReference type="SUPFAM" id="SSF49899">
    <property type="entry name" value="Concanavalin A-like lectins/glucanases"/>
    <property type="match status" value="1"/>
</dbReference>
<dbReference type="GO" id="GO:0030246">
    <property type="term" value="F:carbohydrate binding"/>
    <property type="evidence" value="ECO:0007669"/>
    <property type="project" value="UniProtKB-KW"/>
</dbReference>
<evidence type="ECO:0000256" key="20">
    <source>
        <dbReference type="SAM" id="Phobius"/>
    </source>
</evidence>
<evidence type="ECO:0000256" key="11">
    <source>
        <dbReference type="ARBA" id="ARBA00022741"/>
    </source>
</evidence>
<dbReference type="GeneID" id="123452462"/>
<keyword evidence="14 20" id="KW-1133">Transmembrane helix</keyword>
<feature type="domain" description="Protein kinase" evidence="21">
    <location>
        <begin position="397"/>
        <end position="684"/>
    </location>
</feature>
<dbReference type="KEGG" id="hvg:123452462"/>
<evidence type="ECO:0000256" key="6">
    <source>
        <dbReference type="ARBA" id="ARBA00022527"/>
    </source>
</evidence>